<evidence type="ECO:0000313" key="2">
    <source>
        <dbReference type="EMBL" id="GBN98775.1"/>
    </source>
</evidence>
<organism evidence="2 3">
    <name type="scientific">Araneus ventricosus</name>
    <name type="common">Orbweaver spider</name>
    <name type="synonym">Epeira ventricosa</name>
    <dbReference type="NCBI Taxonomy" id="182803"/>
    <lineage>
        <taxon>Eukaryota</taxon>
        <taxon>Metazoa</taxon>
        <taxon>Ecdysozoa</taxon>
        <taxon>Arthropoda</taxon>
        <taxon>Chelicerata</taxon>
        <taxon>Arachnida</taxon>
        <taxon>Araneae</taxon>
        <taxon>Araneomorphae</taxon>
        <taxon>Entelegynae</taxon>
        <taxon>Araneoidea</taxon>
        <taxon>Araneidae</taxon>
        <taxon>Araneus</taxon>
    </lineage>
</organism>
<evidence type="ECO:0000313" key="3">
    <source>
        <dbReference type="Proteomes" id="UP000499080"/>
    </source>
</evidence>
<reference evidence="2 3" key="1">
    <citation type="journal article" date="2019" name="Sci. Rep.">
        <title>Orb-weaving spider Araneus ventricosus genome elucidates the spidroin gene catalogue.</title>
        <authorList>
            <person name="Kono N."/>
            <person name="Nakamura H."/>
            <person name="Ohtoshi R."/>
            <person name="Moran D.A.P."/>
            <person name="Shinohara A."/>
            <person name="Yoshida Y."/>
            <person name="Fujiwara M."/>
            <person name="Mori M."/>
            <person name="Tomita M."/>
            <person name="Arakawa K."/>
        </authorList>
    </citation>
    <scope>NUCLEOTIDE SEQUENCE [LARGE SCALE GENOMIC DNA]</scope>
</reference>
<feature type="compositionally biased region" description="Polar residues" evidence="1">
    <location>
        <begin position="78"/>
        <end position="92"/>
    </location>
</feature>
<dbReference type="Proteomes" id="UP000499080">
    <property type="component" value="Unassembled WGS sequence"/>
</dbReference>
<dbReference type="EMBL" id="BGPR01027917">
    <property type="protein sequence ID" value="GBN98775.1"/>
    <property type="molecule type" value="Genomic_DNA"/>
</dbReference>
<sequence length="92" mass="10146">MYVSARGTISNTNKIAAIEVGRFPFTWTVNDSVVVAYRPIADDITPPHDPDTIPTYNFENSFLSDHLTPKKQPPAEYQVSSPSCLGDSVMSQ</sequence>
<evidence type="ECO:0000256" key="1">
    <source>
        <dbReference type="SAM" id="MobiDB-lite"/>
    </source>
</evidence>
<name>A0A4Y2TI36_ARAVE</name>
<accession>A0A4Y2TI36</accession>
<dbReference type="AlphaFoldDB" id="A0A4Y2TI36"/>
<gene>
    <name evidence="2" type="ORF">AVEN_1495_1</name>
</gene>
<keyword evidence="3" id="KW-1185">Reference proteome</keyword>
<protein>
    <submittedName>
        <fullName evidence="2">Uncharacterized protein</fullName>
    </submittedName>
</protein>
<feature type="region of interest" description="Disordered" evidence="1">
    <location>
        <begin position="67"/>
        <end position="92"/>
    </location>
</feature>
<comment type="caution">
    <text evidence="2">The sequence shown here is derived from an EMBL/GenBank/DDBJ whole genome shotgun (WGS) entry which is preliminary data.</text>
</comment>
<proteinExistence type="predicted"/>